<evidence type="ECO:0008006" key="4">
    <source>
        <dbReference type="Google" id="ProtNLM"/>
    </source>
</evidence>
<evidence type="ECO:0000313" key="2">
    <source>
        <dbReference type="EMBL" id="GMA41753.1"/>
    </source>
</evidence>
<reference evidence="3" key="1">
    <citation type="journal article" date="2019" name="Int. J. Syst. Evol. Microbiol.">
        <title>The Global Catalogue of Microorganisms (GCM) 10K type strain sequencing project: providing services to taxonomists for standard genome sequencing and annotation.</title>
        <authorList>
            <consortium name="The Broad Institute Genomics Platform"/>
            <consortium name="The Broad Institute Genome Sequencing Center for Infectious Disease"/>
            <person name="Wu L."/>
            <person name="Ma J."/>
        </authorList>
    </citation>
    <scope>NUCLEOTIDE SEQUENCE [LARGE SCALE GENOMIC DNA]</scope>
    <source>
        <strain evidence="3">NBRC 113072</strain>
    </source>
</reference>
<protein>
    <recommendedName>
        <fullName evidence="4">CopG family transcriptional regulator</fullName>
    </recommendedName>
</protein>
<feature type="region of interest" description="Disordered" evidence="1">
    <location>
        <begin position="1"/>
        <end position="23"/>
    </location>
</feature>
<name>A0ABQ6IUY9_9MICO</name>
<comment type="caution">
    <text evidence="2">The sequence shown here is derived from an EMBL/GenBank/DDBJ whole genome shotgun (WGS) entry which is preliminary data.</text>
</comment>
<evidence type="ECO:0000256" key="1">
    <source>
        <dbReference type="SAM" id="MobiDB-lite"/>
    </source>
</evidence>
<sequence>MAAIVSEADAGYDSSDLPSEPNPHFQRLQIVPVDFLDAIDERAKKDGQSPEAVVHDVLATYLQIA</sequence>
<gene>
    <name evidence="2" type="ORF">GCM10025883_37980</name>
</gene>
<dbReference type="RefSeq" id="WP_284305275.1">
    <property type="nucleotide sequence ID" value="NZ_BSUO01000001.1"/>
</dbReference>
<dbReference type="Proteomes" id="UP001157126">
    <property type="component" value="Unassembled WGS sequence"/>
</dbReference>
<organism evidence="2 3">
    <name type="scientific">Mobilicoccus caccae</name>
    <dbReference type="NCBI Taxonomy" id="1859295"/>
    <lineage>
        <taxon>Bacteria</taxon>
        <taxon>Bacillati</taxon>
        <taxon>Actinomycetota</taxon>
        <taxon>Actinomycetes</taxon>
        <taxon>Micrococcales</taxon>
        <taxon>Dermatophilaceae</taxon>
        <taxon>Mobilicoccus</taxon>
    </lineage>
</organism>
<proteinExistence type="predicted"/>
<keyword evidence="3" id="KW-1185">Reference proteome</keyword>
<evidence type="ECO:0000313" key="3">
    <source>
        <dbReference type="Proteomes" id="UP001157126"/>
    </source>
</evidence>
<dbReference type="EMBL" id="BSUO01000001">
    <property type="protein sequence ID" value="GMA41753.1"/>
    <property type="molecule type" value="Genomic_DNA"/>
</dbReference>
<accession>A0ABQ6IUY9</accession>